<feature type="region of interest" description="Disordered" evidence="1">
    <location>
        <begin position="20"/>
        <end position="54"/>
    </location>
</feature>
<dbReference type="RefSeq" id="WP_066429976.1">
    <property type="nucleotide sequence ID" value="NZ_CP014227.1"/>
</dbReference>
<keyword evidence="2" id="KW-0732">Signal</keyword>
<dbReference type="Proteomes" id="UP000215539">
    <property type="component" value="Chromosome 1"/>
</dbReference>
<feature type="chain" id="PRO_5043892342" description="Lipoprotein" evidence="2">
    <location>
        <begin position="20"/>
        <end position="236"/>
    </location>
</feature>
<evidence type="ECO:0000256" key="1">
    <source>
        <dbReference type="SAM" id="MobiDB-lite"/>
    </source>
</evidence>
<dbReference type="EMBL" id="LT906449">
    <property type="protein sequence ID" value="SNV01900.1"/>
    <property type="molecule type" value="Genomic_DNA"/>
</dbReference>
<proteinExistence type="predicted"/>
<evidence type="ECO:0000313" key="5">
    <source>
        <dbReference type="Proteomes" id="UP000065822"/>
    </source>
</evidence>
<evidence type="ECO:0000256" key="2">
    <source>
        <dbReference type="SAM" id="SignalP"/>
    </source>
</evidence>
<sequence>MKRVILALLVAAAIVTSCSKDDNGKEPQTQKQINNNSGGGSNSGGNTQQPKKEVKKTTYEVVTLIKEQNFWLYSKTGSGSGRNVLSFELPKNIYGLYYSVSTSRSKSAPVKDLKLAEQLTEQIKKNPYIPPINLSSVITVPDTKQTDKVQVILMESINKDLFLSDGNYEYNKLGSSFYGTEKELFEVTLLPYIQFPNNPYFTNKYSLGFYNSNYFDGFSVTVEAVAIIKKEITVYE</sequence>
<protein>
    <recommendedName>
        <fullName evidence="7">Lipoprotein</fullName>
    </recommendedName>
</protein>
<evidence type="ECO:0008006" key="7">
    <source>
        <dbReference type="Google" id="ProtNLM"/>
    </source>
</evidence>
<dbReference type="KEGG" id="chg:AXF12_07750"/>
<evidence type="ECO:0000313" key="3">
    <source>
        <dbReference type="EMBL" id="AMD85413.1"/>
    </source>
</evidence>
<organism evidence="4 6">
    <name type="scientific">Capnocytophaga haemolytica</name>
    <dbReference type="NCBI Taxonomy" id="45243"/>
    <lineage>
        <taxon>Bacteria</taxon>
        <taxon>Pseudomonadati</taxon>
        <taxon>Bacteroidota</taxon>
        <taxon>Flavobacteriia</taxon>
        <taxon>Flavobacteriales</taxon>
        <taxon>Flavobacteriaceae</taxon>
        <taxon>Capnocytophaga</taxon>
    </lineage>
</organism>
<keyword evidence="5" id="KW-1185">Reference proteome</keyword>
<evidence type="ECO:0000313" key="6">
    <source>
        <dbReference type="Proteomes" id="UP000215539"/>
    </source>
</evidence>
<evidence type="ECO:0000313" key="4">
    <source>
        <dbReference type="EMBL" id="SNV01900.1"/>
    </source>
</evidence>
<reference evidence="4 6" key="2">
    <citation type="submission" date="2017-06" db="EMBL/GenBank/DDBJ databases">
        <authorList>
            <consortium name="Pathogen Informatics"/>
        </authorList>
    </citation>
    <scope>NUCLEOTIDE SEQUENCE [LARGE SCALE GENOMIC DNA]</scope>
    <source>
        <strain evidence="4 6">NCTC12947</strain>
    </source>
</reference>
<name>A0AAX2GUF7_9FLAO</name>
<dbReference type="Proteomes" id="UP000065822">
    <property type="component" value="Chromosome"/>
</dbReference>
<feature type="signal peptide" evidence="2">
    <location>
        <begin position="1"/>
        <end position="19"/>
    </location>
</feature>
<dbReference type="PROSITE" id="PS51257">
    <property type="entry name" value="PROKAR_LIPOPROTEIN"/>
    <property type="match status" value="1"/>
</dbReference>
<gene>
    <name evidence="3" type="ORF">AXF12_07750</name>
    <name evidence="4" type="ORF">SAMEA44541418_00145</name>
</gene>
<reference evidence="3 5" key="1">
    <citation type="submission" date="2016-02" db="EMBL/GenBank/DDBJ databases">
        <authorList>
            <person name="Holder M.E."/>
            <person name="Ajami N.J."/>
            <person name="Petrosino J.F."/>
        </authorList>
    </citation>
    <scope>NUCLEOTIDE SEQUENCE [LARGE SCALE GENOMIC DNA]</scope>
    <source>
        <strain evidence="3 5">CCUG 32990</strain>
    </source>
</reference>
<dbReference type="EMBL" id="CP014227">
    <property type="protein sequence ID" value="AMD85413.1"/>
    <property type="molecule type" value="Genomic_DNA"/>
</dbReference>
<accession>A0AAX2GUF7</accession>
<dbReference type="AlphaFoldDB" id="A0AAX2GUF7"/>